<name>A0A452FUD3_CAPHI</name>
<evidence type="ECO:0000256" key="6">
    <source>
        <dbReference type="ARBA" id="ARBA00022989"/>
    </source>
</evidence>
<keyword evidence="10" id="KW-0393">Immunoglobulin domain</keyword>
<dbReference type="InterPro" id="IPR007110">
    <property type="entry name" value="Ig-like_dom"/>
</dbReference>
<accession>A0A452FUD3</accession>
<dbReference type="GO" id="GO:0007155">
    <property type="term" value="P:cell adhesion"/>
    <property type="evidence" value="ECO:0007669"/>
    <property type="project" value="UniProtKB-KW"/>
</dbReference>
<dbReference type="GeneTree" id="ENSGT01150000286907"/>
<evidence type="ECO:0000256" key="1">
    <source>
        <dbReference type="ARBA" id="ARBA00004479"/>
    </source>
</evidence>
<dbReference type="Proteomes" id="UP000291000">
    <property type="component" value="Chromosome 18"/>
</dbReference>
<dbReference type="FunFam" id="2.60.40.10:FF:000829">
    <property type="entry name" value="Sialic acid-binding Ig-like lectin 8"/>
    <property type="match status" value="1"/>
</dbReference>
<keyword evidence="4" id="KW-0430">Lectin</keyword>
<dbReference type="SMART" id="SM00409">
    <property type="entry name" value="IG"/>
    <property type="match status" value="2"/>
</dbReference>
<dbReference type="GO" id="GO:0005886">
    <property type="term" value="C:plasma membrane"/>
    <property type="evidence" value="ECO:0007669"/>
    <property type="project" value="TreeGrafter"/>
</dbReference>
<dbReference type="InterPro" id="IPR036179">
    <property type="entry name" value="Ig-like_dom_sf"/>
</dbReference>
<dbReference type="Pfam" id="PF07686">
    <property type="entry name" value="V-set"/>
    <property type="match status" value="1"/>
</dbReference>
<evidence type="ECO:0000256" key="11">
    <source>
        <dbReference type="ARBA" id="ARBA00038361"/>
    </source>
</evidence>
<keyword evidence="5" id="KW-0130">Cell adhesion</keyword>
<dbReference type="EMBL" id="LWLT01000020">
    <property type="status" value="NOT_ANNOTATED_CDS"/>
    <property type="molecule type" value="Genomic_DNA"/>
</dbReference>
<keyword evidence="2" id="KW-0812">Transmembrane</keyword>
<evidence type="ECO:0000259" key="12">
    <source>
        <dbReference type="PROSITE" id="PS50835"/>
    </source>
</evidence>
<evidence type="ECO:0000256" key="3">
    <source>
        <dbReference type="ARBA" id="ARBA00022729"/>
    </source>
</evidence>
<dbReference type="Ensembl" id="ENSCHIT00000035750.1">
    <property type="protein sequence ID" value="ENSCHIP00000027881.1"/>
    <property type="gene ID" value="ENSCHIG00000023623.1"/>
</dbReference>
<protein>
    <recommendedName>
        <fullName evidence="12">Ig-like domain-containing protein</fullName>
    </recommendedName>
</protein>
<evidence type="ECO:0000256" key="7">
    <source>
        <dbReference type="ARBA" id="ARBA00023136"/>
    </source>
</evidence>
<dbReference type="InterPro" id="IPR013106">
    <property type="entry name" value="Ig_V-set"/>
</dbReference>
<keyword evidence="8" id="KW-1015">Disulfide bond</keyword>
<reference evidence="13" key="3">
    <citation type="submission" date="2025-09" db="UniProtKB">
        <authorList>
            <consortium name="Ensembl"/>
        </authorList>
    </citation>
    <scope>IDENTIFICATION</scope>
</reference>
<dbReference type="PROSITE" id="PS50835">
    <property type="entry name" value="IG_LIKE"/>
    <property type="match status" value="1"/>
</dbReference>
<reference evidence="13" key="2">
    <citation type="submission" date="2025-08" db="UniProtKB">
        <authorList>
            <consortium name="Ensembl"/>
        </authorList>
    </citation>
    <scope>IDENTIFICATION</scope>
</reference>
<dbReference type="GO" id="GO:0033691">
    <property type="term" value="F:sialic acid binding"/>
    <property type="evidence" value="ECO:0007669"/>
    <property type="project" value="TreeGrafter"/>
</dbReference>
<evidence type="ECO:0000256" key="5">
    <source>
        <dbReference type="ARBA" id="ARBA00022889"/>
    </source>
</evidence>
<keyword evidence="3" id="KW-0732">Signal</keyword>
<evidence type="ECO:0000256" key="10">
    <source>
        <dbReference type="ARBA" id="ARBA00023319"/>
    </source>
</evidence>
<dbReference type="GO" id="GO:0030246">
    <property type="term" value="F:carbohydrate binding"/>
    <property type="evidence" value="ECO:0007669"/>
    <property type="project" value="UniProtKB-KW"/>
</dbReference>
<dbReference type="InterPro" id="IPR013783">
    <property type="entry name" value="Ig-like_fold"/>
</dbReference>
<dbReference type="SUPFAM" id="SSF48726">
    <property type="entry name" value="Immunoglobulin"/>
    <property type="match status" value="2"/>
</dbReference>
<evidence type="ECO:0000313" key="14">
    <source>
        <dbReference type="Proteomes" id="UP000291000"/>
    </source>
</evidence>
<dbReference type="InterPro" id="IPR051036">
    <property type="entry name" value="SIGLEC"/>
</dbReference>
<organism evidence="13 14">
    <name type="scientific">Capra hircus</name>
    <name type="common">Goat</name>
    <dbReference type="NCBI Taxonomy" id="9925"/>
    <lineage>
        <taxon>Eukaryota</taxon>
        <taxon>Metazoa</taxon>
        <taxon>Chordata</taxon>
        <taxon>Craniata</taxon>
        <taxon>Vertebrata</taxon>
        <taxon>Euteleostomi</taxon>
        <taxon>Mammalia</taxon>
        <taxon>Eutheria</taxon>
        <taxon>Laurasiatheria</taxon>
        <taxon>Artiodactyla</taxon>
        <taxon>Ruminantia</taxon>
        <taxon>Pecora</taxon>
        <taxon>Bovidae</taxon>
        <taxon>Caprinae</taxon>
        <taxon>Capra</taxon>
    </lineage>
</organism>
<keyword evidence="14" id="KW-1185">Reference proteome</keyword>
<evidence type="ECO:0000256" key="8">
    <source>
        <dbReference type="ARBA" id="ARBA00023157"/>
    </source>
</evidence>
<comment type="subcellular location">
    <subcellularLocation>
        <location evidence="1">Membrane</location>
        <topology evidence="1">Single-pass type I membrane protein</topology>
    </subcellularLocation>
</comment>
<dbReference type="InterPro" id="IPR003599">
    <property type="entry name" value="Ig_sub"/>
</dbReference>
<dbReference type="Bgee" id="ENSCHIG00000023623">
    <property type="expression patterns" value="Expressed in spleen and 1 other cell type or tissue"/>
</dbReference>
<evidence type="ECO:0000256" key="4">
    <source>
        <dbReference type="ARBA" id="ARBA00022734"/>
    </source>
</evidence>
<keyword evidence="9" id="KW-0325">Glycoprotein</keyword>
<keyword evidence="6" id="KW-1133">Transmembrane helix</keyword>
<dbReference type="Gene3D" id="2.60.40.10">
    <property type="entry name" value="Immunoglobulins"/>
    <property type="match status" value="2"/>
</dbReference>
<feature type="domain" description="Ig-like" evidence="12">
    <location>
        <begin position="223"/>
        <end position="306"/>
    </location>
</feature>
<evidence type="ECO:0000256" key="9">
    <source>
        <dbReference type="ARBA" id="ARBA00023180"/>
    </source>
</evidence>
<dbReference type="PANTHER" id="PTHR12035:SF132">
    <property type="entry name" value="MYELOID CELL SURFACE ANTIGEN CD33"/>
    <property type="match status" value="1"/>
</dbReference>
<reference evidence="13 14" key="1">
    <citation type="submission" date="2016-04" db="EMBL/GenBank/DDBJ databases">
        <title>Polished mammalian reference genomes with single-molecule sequencing and chromosome conformation capture applied to the Capra hircus genome.</title>
        <authorList>
            <person name="Bickhart D.M."/>
            <person name="Koren S."/>
            <person name="Rosen B."/>
            <person name="Hastie A."/>
            <person name="Liachko I."/>
            <person name="Sullivan S.T."/>
            <person name="Burton J."/>
            <person name="Sayre B.L."/>
            <person name="Huson H.J."/>
            <person name="Lee J."/>
            <person name="Lam E."/>
            <person name="Kelley C.M."/>
            <person name="Hutchison J.L."/>
            <person name="Zhou Y."/>
            <person name="Sun J."/>
            <person name="Crisa A."/>
            <person name="Schwartz J.C."/>
            <person name="Hammond J.A."/>
            <person name="Schroeder S.G."/>
            <person name="Liu G.E."/>
            <person name="Dunham M."/>
            <person name="Shendure J."/>
            <person name="Sonstegard T.S."/>
            <person name="Phillippy A.M."/>
            <person name="Van Tassell C.P."/>
            <person name="Smith T.P."/>
        </authorList>
    </citation>
    <scope>NUCLEOTIDE SEQUENCE [LARGE SCALE GENOMIC DNA]</scope>
</reference>
<sequence>MGARTEVPCLSGHVSGVSGPRGVPSAVCGGGGAPALKFLFCGVSCSSPAPLASPRSPTSLSLPFSFHTQDAQTPSCSDMLPLLLPPLLWAGSLVQDPRYHLDVPRAVSVQKGLCVRVPCSFYYPREGWKDSDQTHGYWFREGAEVSMDAPMATNKLDREVQKETQGRFHLLGDPRNKNCSLEIRDARKKDRGSYFFRVERGTMKWSYRSERFFLNVTALTHQPLVLSPGALEPGRPGNLTCSVPWACERVTPPIFSWTSAAPSSLGPRTPFSSVLTLTPRPQDHGTRLTCQVKLPTSGAMAERTILLNVTCASRNRSNICAGDGTGRKESPPPPPWGIDWSGVSASLAQSCTFTWCAHIQIMGPEWGPTLKQKPPLGLVPNILQFWSCQVTHILLPAHSKHALCPSPITEVFGWHF</sequence>
<dbReference type="PANTHER" id="PTHR12035">
    <property type="entry name" value="SIALIC ACID BINDING IMMUNOGLOBULIN-LIKE LECTIN"/>
    <property type="match status" value="1"/>
</dbReference>
<evidence type="ECO:0000256" key="2">
    <source>
        <dbReference type="ARBA" id="ARBA00022692"/>
    </source>
</evidence>
<comment type="similarity">
    <text evidence="11">Belongs to the immunoglobulin superfamily. SIGLEC (sialic acid binding Ig-like lectin) family.</text>
</comment>
<keyword evidence="7" id="KW-0472">Membrane</keyword>
<dbReference type="AlphaFoldDB" id="A0A452FUD3"/>
<proteinExistence type="inferred from homology"/>
<dbReference type="STRING" id="9925.ENSCHIP00000027881"/>
<evidence type="ECO:0000313" key="13">
    <source>
        <dbReference type="Ensembl" id="ENSCHIP00000027881.1"/>
    </source>
</evidence>